<gene>
    <name evidence="1" type="ORF">AMECASPLE_019501</name>
</gene>
<keyword evidence="2" id="KW-1185">Reference proteome</keyword>
<reference evidence="1 2" key="1">
    <citation type="submission" date="2021-06" db="EMBL/GenBank/DDBJ databases">
        <authorList>
            <person name="Palmer J.M."/>
        </authorList>
    </citation>
    <scope>NUCLEOTIDE SEQUENCE [LARGE SCALE GENOMIC DNA]</scope>
    <source>
        <strain evidence="1 2">AS_MEX2019</strain>
        <tissue evidence="1">Muscle</tissue>
    </source>
</reference>
<organism evidence="1 2">
    <name type="scientific">Ameca splendens</name>
    <dbReference type="NCBI Taxonomy" id="208324"/>
    <lineage>
        <taxon>Eukaryota</taxon>
        <taxon>Metazoa</taxon>
        <taxon>Chordata</taxon>
        <taxon>Craniata</taxon>
        <taxon>Vertebrata</taxon>
        <taxon>Euteleostomi</taxon>
        <taxon>Actinopterygii</taxon>
        <taxon>Neopterygii</taxon>
        <taxon>Teleostei</taxon>
        <taxon>Neoteleostei</taxon>
        <taxon>Acanthomorphata</taxon>
        <taxon>Ovalentaria</taxon>
        <taxon>Atherinomorphae</taxon>
        <taxon>Cyprinodontiformes</taxon>
        <taxon>Goodeidae</taxon>
        <taxon>Ameca</taxon>
    </lineage>
</organism>
<protein>
    <submittedName>
        <fullName evidence="1">Uncharacterized protein</fullName>
    </submittedName>
</protein>
<name>A0ABV0XRW7_9TELE</name>
<proteinExistence type="predicted"/>
<accession>A0ABV0XRW7</accession>
<dbReference type="EMBL" id="JAHRIP010010980">
    <property type="protein sequence ID" value="MEQ2284235.1"/>
    <property type="molecule type" value="Genomic_DNA"/>
</dbReference>
<comment type="caution">
    <text evidence="1">The sequence shown here is derived from an EMBL/GenBank/DDBJ whole genome shotgun (WGS) entry which is preliminary data.</text>
</comment>
<sequence length="157" mass="17931">MGATATLGQTAMRLAPLDHHQWARRGFETATHWLQDKPLSHHHPDEEQEREDGEEENLLDLADLTQTFLKSWSNWKTCSKDQKVQMRAVLCPVMTVFGTRVQLRDELLCVHPAYPHRAVGCSGTLEQISCFVFCMRSNVLLVFVLMTQSLHHLCVCS</sequence>
<evidence type="ECO:0000313" key="1">
    <source>
        <dbReference type="EMBL" id="MEQ2284235.1"/>
    </source>
</evidence>
<evidence type="ECO:0000313" key="2">
    <source>
        <dbReference type="Proteomes" id="UP001469553"/>
    </source>
</evidence>
<dbReference type="Proteomes" id="UP001469553">
    <property type="component" value="Unassembled WGS sequence"/>
</dbReference>